<feature type="transmembrane region" description="Helical" evidence="5">
    <location>
        <begin position="172"/>
        <end position="199"/>
    </location>
</feature>
<evidence type="ECO:0000256" key="2">
    <source>
        <dbReference type="ARBA" id="ARBA00022692"/>
    </source>
</evidence>
<dbReference type="RefSeq" id="WP_249514075.1">
    <property type="nucleotide sequence ID" value="NZ_CP093366.1"/>
</dbReference>
<evidence type="ECO:0000313" key="7">
    <source>
        <dbReference type="EMBL" id="UQS81807.1"/>
    </source>
</evidence>
<comment type="subcellular location">
    <subcellularLocation>
        <location evidence="1">Membrane</location>
        <topology evidence="1">Multi-pass membrane protein</topology>
    </subcellularLocation>
</comment>
<keyword evidence="8" id="KW-1185">Reference proteome</keyword>
<keyword evidence="3 5" id="KW-1133">Transmembrane helix</keyword>
<name>A0ABY4P822_9LACO</name>
<evidence type="ECO:0000256" key="3">
    <source>
        <dbReference type="ARBA" id="ARBA00022989"/>
    </source>
</evidence>
<evidence type="ECO:0000313" key="8">
    <source>
        <dbReference type="Proteomes" id="UP000831495"/>
    </source>
</evidence>
<gene>
    <name evidence="7" type="ORF">MOO45_06280</name>
</gene>
<feature type="transmembrane region" description="Helical" evidence="5">
    <location>
        <begin position="236"/>
        <end position="256"/>
    </location>
</feature>
<evidence type="ECO:0000256" key="1">
    <source>
        <dbReference type="ARBA" id="ARBA00004141"/>
    </source>
</evidence>
<organism evidence="7 8">
    <name type="scientific">Bombilactobacillus folatiphilus</name>
    <dbReference type="NCBI Taxonomy" id="2923362"/>
    <lineage>
        <taxon>Bacteria</taxon>
        <taxon>Bacillati</taxon>
        <taxon>Bacillota</taxon>
        <taxon>Bacilli</taxon>
        <taxon>Lactobacillales</taxon>
        <taxon>Lactobacillaceae</taxon>
        <taxon>Bombilactobacillus</taxon>
    </lineage>
</organism>
<accession>A0ABY4P822</accession>
<dbReference type="EMBL" id="CP093366">
    <property type="protein sequence ID" value="UQS81807.1"/>
    <property type="molecule type" value="Genomic_DNA"/>
</dbReference>
<evidence type="ECO:0000259" key="6">
    <source>
        <dbReference type="Pfam" id="PF01061"/>
    </source>
</evidence>
<feature type="domain" description="ABC-2 type transporter transmembrane" evidence="6">
    <location>
        <begin position="131"/>
        <end position="274"/>
    </location>
</feature>
<proteinExistence type="predicted"/>
<dbReference type="Pfam" id="PF01061">
    <property type="entry name" value="ABC2_membrane"/>
    <property type="match status" value="1"/>
</dbReference>
<protein>
    <submittedName>
        <fullName evidence="7">ABC transporter permease</fullName>
    </submittedName>
</protein>
<reference evidence="7" key="1">
    <citation type="journal article" date="2022" name="Int. J. Syst. Evol. Microbiol.">
        <title>Apilactobacillus apisilvae sp. nov., Nicolia spurrieriana gen. nov. sp. nov., Bombilactobacillus folatiphilus sp. nov. and Bombilactobacillus thymidiniphilus sp. nov., four new lactic acid bacterial isolates from stingless bees Tetragonula carbonaria and Austroplebeia australis.</title>
        <authorList>
            <person name="Oliphant S.A."/>
            <person name="Watson-Haigh N.S."/>
            <person name="Sumby K.M."/>
            <person name="Gardner J."/>
            <person name="Groom S."/>
            <person name="Jiranek V."/>
        </authorList>
    </citation>
    <scope>NUCLEOTIDE SEQUENCE</scope>
    <source>
        <strain evidence="7">SG4_D2</strain>
    </source>
</reference>
<dbReference type="Proteomes" id="UP000831495">
    <property type="component" value="Chromosome"/>
</dbReference>
<feature type="transmembrane region" description="Helical" evidence="5">
    <location>
        <begin position="206"/>
        <end position="230"/>
    </location>
</feature>
<keyword evidence="2 5" id="KW-0812">Transmembrane</keyword>
<evidence type="ECO:0000256" key="4">
    <source>
        <dbReference type="ARBA" id="ARBA00023136"/>
    </source>
</evidence>
<evidence type="ECO:0000256" key="5">
    <source>
        <dbReference type="SAM" id="Phobius"/>
    </source>
</evidence>
<dbReference type="InterPro" id="IPR013525">
    <property type="entry name" value="ABC2_TM"/>
</dbReference>
<sequence>MLILKNNFSSFWHKKSYVILTLLVLLVMTIASAYFVTMKTPKAEIGVRPSATELLRGNLNSKKMTFKKVVKDDHYYQNLLTGKYDAYITKNNDQYHVTTIRKTDLSRQLTASLNHKKFSGSVKTSKQTFKILFSVLTLSMMMLAIILTKFYFDDRNGLDKRIFLSGTGTGSYIIQNLLFNFLVLLIIGSLSVAIVLPLFNIKLSPALFGGVVLSSLVSASFGLMLATLTANNEGTLGIGTMLIALTTLLSGAFFPVKKGSIQAVIQYWLPQHYLAQFGKYLDGSKDISLGIVMILCYTIAFTVIAVAAQKKRMTN</sequence>
<feature type="transmembrane region" description="Helical" evidence="5">
    <location>
        <begin position="131"/>
        <end position="152"/>
    </location>
</feature>
<feature type="transmembrane region" description="Helical" evidence="5">
    <location>
        <begin position="16"/>
        <end position="36"/>
    </location>
</feature>
<keyword evidence="4 5" id="KW-0472">Membrane</keyword>
<feature type="transmembrane region" description="Helical" evidence="5">
    <location>
        <begin position="287"/>
        <end position="308"/>
    </location>
</feature>